<evidence type="ECO:0000313" key="2">
    <source>
        <dbReference type="EMBL" id="KAJ8396306.1"/>
    </source>
</evidence>
<gene>
    <name evidence="2" type="ORF">AAFF_G00018830</name>
</gene>
<dbReference type="Proteomes" id="UP001221898">
    <property type="component" value="Unassembled WGS sequence"/>
</dbReference>
<keyword evidence="3" id="KW-1185">Reference proteome</keyword>
<protein>
    <submittedName>
        <fullName evidence="2">Uncharacterized protein</fullName>
    </submittedName>
</protein>
<comment type="caution">
    <text evidence="2">The sequence shown here is derived from an EMBL/GenBank/DDBJ whole genome shotgun (WGS) entry which is preliminary data.</text>
</comment>
<dbReference type="EMBL" id="JAINUG010000107">
    <property type="protein sequence ID" value="KAJ8396306.1"/>
    <property type="molecule type" value="Genomic_DNA"/>
</dbReference>
<evidence type="ECO:0000256" key="1">
    <source>
        <dbReference type="SAM" id="MobiDB-lite"/>
    </source>
</evidence>
<reference evidence="2" key="1">
    <citation type="journal article" date="2023" name="Science">
        <title>Genome structures resolve the early diversification of teleost fishes.</title>
        <authorList>
            <person name="Parey E."/>
            <person name="Louis A."/>
            <person name="Montfort J."/>
            <person name="Bouchez O."/>
            <person name="Roques C."/>
            <person name="Iampietro C."/>
            <person name="Lluch J."/>
            <person name="Castinel A."/>
            <person name="Donnadieu C."/>
            <person name="Desvignes T."/>
            <person name="Floi Bucao C."/>
            <person name="Jouanno E."/>
            <person name="Wen M."/>
            <person name="Mejri S."/>
            <person name="Dirks R."/>
            <person name="Jansen H."/>
            <person name="Henkel C."/>
            <person name="Chen W.J."/>
            <person name="Zahm M."/>
            <person name="Cabau C."/>
            <person name="Klopp C."/>
            <person name="Thompson A.W."/>
            <person name="Robinson-Rechavi M."/>
            <person name="Braasch I."/>
            <person name="Lecointre G."/>
            <person name="Bobe J."/>
            <person name="Postlethwait J.H."/>
            <person name="Berthelot C."/>
            <person name="Roest Crollius H."/>
            <person name="Guiguen Y."/>
        </authorList>
    </citation>
    <scope>NUCLEOTIDE SEQUENCE</scope>
    <source>
        <strain evidence="2">NC1722</strain>
    </source>
</reference>
<dbReference type="AlphaFoldDB" id="A0AAD7S7M2"/>
<proteinExistence type="predicted"/>
<evidence type="ECO:0000313" key="3">
    <source>
        <dbReference type="Proteomes" id="UP001221898"/>
    </source>
</evidence>
<feature type="region of interest" description="Disordered" evidence="1">
    <location>
        <begin position="1"/>
        <end position="40"/>
    </location>
</feature>
<name>A0AAD7S7M2_9TELE</name>
<accession>A0AAD7S7M2</accession>
<sequence>MVPQTKGHFRTSSGQGARGRGQAPLPLAQTPFGGGRQKRKSLWPSALSAEDYTSQPASVSFSQRSGAELQALLWVTFVSDRRAVSTHTHGSERFKANSFSRASHQPFYSPSLEILETISLCCCSDGPAVCACRGARGSTLLPGHIAERGEERRGGSACTHWLLIDREGRGRDRLCRTVAPVSGASSAARLWNVKRIRQLLSSPE</sequence>
<organism evidence="2 3">
    <name type="scientific">Aldrovandia affinis</name>
    <dbReference type="NCBI Taxonomy" id="143900"/>
    <lineage>
        <taxon>Eukaryota</taxon>
        <taxon>Metazoa</taxon>
        <taxon>Chordata</taxon>
        <taxon>Craniata</taxon>
        <taxon>Vertebrata</taxon>
        <taxon>Euteleostomi</taxon>
        <taxon>Actinopterygii</taxon>
        <taxon>Neopterygii</taxon>
        <taxon>Teleostei</taxon>
        <taxon>Notacanthiformes</taxon>
        <taxon>Halosauridae</taxon>
        <taxon>Aldrovandia</taxon>
    </lineage>
</organism>